<dbReference type="Proteomes" id="UP001206925">
    <property type="component" value="Unassembled WGS sequence"/>
</dbReference>
<dbReference type="Gene3D" id="2.60.120.200">
    <property type="match status" value="1"/>
</dbReference>
<dbReference type="PROSITE" id="PS00108">
    <property type="entry name" value="PROTEIN_KINASE_ST"/>
    <property type="match status" value="1"/>
</dbReference>
<keyword evidence="9 12" id="KW-1133">Transmembrane helix</keyword>
<evidence type="ECO:0000256" key="2">
    <source>
        <dbReference type="ARBA" id="ARBA00008536"/>
    </source>
</evidence>
<keyword evidence="6" id="KW-0430">Lectin</keyword>
<dbReference type="PANTHER" id="PTHR27007">
    <property type="match status" value="1"/>
</dbReference>
<dbReference type="InterPro" id="IPR001245">
    <property type="entry name" value="Ser-Thr/Tyr_kinase_cat_dom"/>
</dbReference>
<keyword evidence="5" id="KW-0732">Signal</keyword>
<dbReference type="InterPro" id="IPR050528">
    <property type="entry name" value="L-type_Lectin-RKs"/>
</dbReference>
<protein>
    <recommendedName>
        <fullName evidence="13">Protein kinase domain-containing protein</fullName>
    </recommendedName>
</protein>
<organism evidence="14 15">
    <name type="scientific">Ambrosia artemisiifolia</name>
    <name type="common">Common ragweed</name>
    <dbReference type="NCBI Taxonomy" id="4212"/>
    <lineage>
        <taxon>Eukaryota</taxon>
        <taxon>Viridiplantae</taxon>
        <taxon>Streptophyta</taxon>
        <taxon>Embryophyta</taxon>
        <taxon>Tracheophyta</taxon>
        <taxon>Spermatophyta</taxon>
        <taxon>Magnoliopsida</taxon>
        <taxon>eudicotyledons</taxon>
        <taxon>Gunneridae</taxon>
        <taxon>Pentapetalae</taxon>
        <taxon>asterids</taxon>
        <taxon>campanulids</taxon>
        <taxon>Asterales</taxon>
        <taxon>Asteraceae</taxon>
        <taxon>Asteroideae</taxon>
        <taxon>Heliantheae alliance</taxon>
        <taxon>Heliantheae</taxon>
        <taxon>Ambrosia</taxon>
    </lineage>
</organism>
<dbReference type="InterPro" id="IPR011009">
    <property type="entry name" value="Kinase-like_dom_sf"/>
</dbReference>
<gene>
    <name evidence="14" type="ORF">M8C21_024577</name>
</gene>
<evidence type="ECO:0000256" key="7">
    <source>
        <dbReference type="ARBA" id="ARBA00022741"/>
    </source>
</evidence>
<comment type="caution">
    <text evidence="14">The sequence shown here is derived from an EMBL/GenBank/DDBJ whole genome shotgun (WGS) entry which is preliminary data.</text>
</comment>
<dbReference type="SUPFAM" id="SSF56112">
    <property type="entry name" value="Protein kinase-like (PK-like)"/>
    <property type="match status" value="1"/>
</dbReference>
<dbReference type="Gene3D" id="1.10.510.10">
    <property type="entry name" value="Transferase(Phosphotransferase) domain 1"/>
    <property type="match status" value="1"/>
</dbReference>
<comment type="similarity">
    <text evidence="2">In the N-terminal section; belongs to the leguminous lectin family.</text>
</comment>
<feature type="transmembrane region" description="Helical" evidence="12">
    <location>
        <begin position="29"/>
        <end position="56"/>
    </location>
</feature>
<dbReference type="SUPFAM" id="SSF49899">
    <property type="entry name" value="Concanavalin A-like lectins/glucanases"/>
    <property type="match status" value="1"/>
</dbReference>
<dbReference type="GO" id="GO:0004672">
    <property type="term" value="F:protein kinase activity"/>
    <property type="evidence" value="ECO:0007669"/>
    <property type="project" value="InterPro"/>
</dbReference>
<dbReference type="AlphaFoldDB" id="A0AAD5CZB8"/>
<evidence type="ECO:0000256" key="5">
    <source>
        <dbReference type="ARBA" id="ARBA00022729"/>
    </source>
</evidence>
<dbReference type="SMART" id="SM00220">
    <property type="entry name" value="S_TKc"/>
    <property type="match status" value="1"/>
</dbReference>
<dbReference type="Pfam" id="PF07714">
    <property type="entry name" value="PK_Tyr_Ser-Thr"/>
    <property type="match status" value="1"/>
</dbReference>
<dbReference type="GO" id="GO:0016020">
    <property type="term" value="C:membrane"/>
    <property type="evidence" value="ECO:0007669"/>
    <property type="project" value="UniProtKB-SubCell"/>
</dbReference>
<dbReference type="Pfam" id="PF00139">
    <property type="entry name" value="Lectin_legB"/>
    <property type="match status" value="1"/>
</dbReference>
<dbReference type="EMBL" id="JAMZMK010006191">
    <property type="protein sequence ID" value="KAI7750180.1"/>
    <property type="molecule type" value="Genomic_DNA"/>
</dbReference>
<evidence type="ECO:0000256" key="10">
    <source>
        <dbReference type="ARBA" id="ARBA00023136"/>
    </source>
</evidence>
<keyword evidence="4 12" id="KW-0812">Transmembrane</keyword>
<dbReference type="PROSITE" id="PS50011">
    <property type="entry name" value="PROTEIN_KINASE_DOM"/>
    <property type="match status" value="1"/>
</dbReference>
<dbReference type="FunFam" id="1.10.510.10:FF:000444">
    <property type="entry name" value="probable L-type lectin-domain containing receptor kinase S.5"/>
    <property type="match status" value="1"/>
</dbReference>
<dbReference type="CDD" id="cd06899">
    <property type="entry name" value="lectin_legume_LecRK_Arcelin_ConA"/>
    <property type="match status" value="1"/>
</dbReference>
<evidence type="ECO:0000256" key="11">
    <source>
        <dbReference type="ARBA" id="ARBA00023170"/>
    </source>
</evidence>
<evidence type="ECO:0000256" key="9">
    <source>
        <dbReference type="ARBA" id="ARBA00022989"/>
    </source>
</evidence>
<dbReference type="InterPro" id="IPR001220">
    <property type="entry name" value="Legume_lectin_dom"/>
</dbReference>
<dbReference type="GO" id="GO:0030246">
    <property type="term" value="F:carbohydrate binding"/>
    <property type="evidence" value="ECO:0007669"/>
    <property type="project" value="UniProtKB-KW"/>
</dbReference>
<evidence type="ECO:0000259" key="13">
    <source>
        <dbReference type="PROSITE" id="PS50011"/>
    </source>
</evidence>
<feature type="non-terminal residue" evidence="14">
    <location>
        <position position="608"/>
    </location>
</feature>
<evidence type="ECO:0000256" key="6">
    <source>
        <dbReference type="ARBA" id="ARBA00022734"/>
    </source>
</evidence>
<dbReference type="GO" id="GO:0006952">
    <property type="term" value="P:defense response"/>
    <property type="evidence" value="ECO:0007669"/>
    <property type="project" value="UniProtKB-ARBA"/>
</dbReference>
<proteinExistence type="inferred from homology"/>
<dbReference type="InterPro" id="IPR000719">
    <property type="entry name" value="Prot_kinase_dom"/>
</dbReference>
<comment type="subcellular location">
    <subcellularLocation>
        <location evidence="1">Membrane</location>
        <topology evidence="1">Single-pass type I membrane protein</topology>
    </subcellularLocation>
</comment>
<feature type="domain" description="Protein kinase" evidence="13">
    <location>
        <begin position="282"/>
        <end position="555"/>
    </location>
</feature>
<dbReference type="InterPro" id="IPR013320">
    <property type="entry name" value="ConA-like_dom_sf"/>
</dbReference>
<dbReference type="Gene3D" id="3.30.200.20">
    <property type="entry name" value="Phosphorylase Kinase, domain 1"/>
    <property type="match status" value="1"/>
</dbReference>
<keyword evidence="15" id="KW-1185">Reference proteome</keyword>
<dbReference type="GO" id="GO:0005524">
    <property type="term" value="F:ATP binding"/>
    <property type="evidence" value="ECO:0007669"/>
    <property type="project" value="UniProtKB-KW"/>
</dbReference>
<accession>A0AAD5CZB8</accession>
<dbReference type="InterPro" id="IPR008271">
    <property type="entry name" value="Ser/Thr_kinase_AS"/>
</dbReference>
<sequence>VVSTDSLQLQREWIVDQAPRHNRIKKKKLCYVVAYAGMGVALTTTLSSTVIFLSIFSAVAKFETFTRTYHSFNKSLESEGSELVFQNYAGVSQNALQVTPDTANPAVFDLRNQSGRVMFRQPFRLWDEDSIASFNTSFVVNMFKVNDAPGEGLAFLIAPNYTIPPNSYGGYLGLSNQKLDDHTATYVVAVELDTVKQSFDIDDNHIGLDIYSVKSTVPKPLTPLNITLATSYPTFHIVWIRYDGTEKVIRVYIADKPTRKSPTPPLPETPIIEYELDLRRTVRNESYIGFSASTGMFMQLNCVLEWNITLDYIIETKIQYFKPAQDAARDAEGVRGEDDFLAELTIINRLRHKHLVRLLGWCHKNGKLLLVYEYMRKGSLDMHLFTGNGEPLSWTLRGKILADIGSALHYLHYEYDQKVVHRDIKASNIMLDSDFNARLGDFGLARALDNEKTSYAEAEGVIGTIGYIAPECFLTGKATQQSDIYAFGALLIEVVSGQRPGTKVNGFQFMVDYVWSLYREGRILEAIDKRLADDYDTNEATRFLMLGLACSHPIANERPKTHSIVQMLAGSLAVPHVPPFKPAFVWPATMPVVDLSQATSIDTILLPR</sequence>
<evidence type="ECO:0000256" key="12">
    <source>
        <dbReference type="SAM" id="Phobius"/>
    </source>
</evidence>
<evidence type="ECO:0000313" key="15">
    <source>
        <dbReference type="Proteomes" id="UP001206925"/>
    </source>
</evidence>
<keyword evidence="7" id="KW-0547">Nucleotide-binding</keyword>
<evidence type="ECO:0000256" key="8">
    <source>
        <dbReference type="ARBA" id="ARBA00022840"/>
    </source>
</evidence>
<comment type="similarity">
    <text evidence="3">In the C-terminal section; belongs to the protein kinase superfamily. Ser/Thr protein kinase family.</text>
</comment>
<evidence type="ECO:0000313" key="14">
    <source>
        <dbReference type="EMBL" id="KAI7750180.1"/>
    </source>
</evidence>
<evidence type="ECO:0000256" key="1">
    <source>
        <dbReference type="ARBA" id="ARBA00004479"/>
    </source>
</evidence>
<evidence type="ECO:0000256" key="3">
    <source>
        <dbReference type="ARBA" id="ARBA00010217"/>
    </source>
</evidence>
<name>A0AAD5CZB8_AMBAR</name>
<keyword evidence="8" id="KW-0067">ATP-binding</keyword>
<evidence type="ECO:0000256" key="4">
    <source>
        <dbReference type="ARBA" id="ARBA00022692"/>
    </source>
</evidence>
<reference evidence="14" key="1">
    <citation type="submission" date="2022-06" db="EMBL/GenBank/DDBJ databases">
        <title>Uncovering the hologenomic basis of an extraordinary plant invasion.</title>
        <authorList>
            <person name="Bieker V.C."/>
            <person name="Martin M.D."/>
            <person name="Gilbert T."/>
            <person name="Hodgins K."/>
            <person name="Battlay P."/>
            <person name="Petersen B."/>
            <person name="Wilson J."/>
        </authorList>
    </citation>
    <scope>NUCLEOTIDE SEQUENCE</scope>
    <source>
        <strain evidence="14">AA19_3_7</strain>
        <tissue evidence="14">Leaf</tissue>
    </source>
</reference>
<dbReference type="GO" id="GO:0051707">
    <property type="term" value="P:response to other organism"/>
    <property type="evidence" value="ECO:0007669"/>
    <property type="project" value="UniProtKB-ARBA"/>
</dbReference>
<keyword evidence="10 12" id="KW-0472">Membrane</keyword>
<keyword evidence="11" id="KW-0675">Receptor</keyword>